<dbReference type="Proteomes" id="UP000565715">
    <property type="component" value="Unassembled WGS sequence"/>
</dbReference>
<dbReference type="PROSITE" id="PS51257">
    <property type="entry name" value="PROKAR_LIPOPROTEIN"/>
    <property type="match status" value="1"/>
</dbReference>
<comment type="similarity">
    <text evidence="2">Belongs to the MTB12 family.</text>
</comment>
<evidence type="ECO:0000259" key="5">
    <source>
        <dbReference type="Pfam" id="PF26580"/>
    </source>
</evidence>
<dbReference type="RefSeq" id="WP_084470615.1">
    <property type="nucleotide sequence ID" value="NZ_JAAXOO010000001.1"/>
</dbReference>
<dbReference type="AlphaFoldDB" id="A0A846XCL5"/>
<evidence type="ECO:0000256" key="1">
    <source>
        <dbReference type="ARBA" id="ARBA00022729"/>
    </source>
</evidence>
<accession>A0A846XCL5</accession>
<evidence type="ECO:0000256" key="4">
    <source>
        <dbReference type="SAM" id="SignalP"/>
    </source>
</evidence>
<evidence type="ECO:0000313" key="6">
    <source>
        <dbReference type="EMBL" id="NKY32510.1"/>
    </source>
</evidence>
<feature type="compositionally biased region" description="Basic and acidic residues" evidence="3">
    <location>
        <begin position="52"/>
        <end position="64"/>
    </location>
</feature>
<evidence type="ECO:0000256" key="2">
    <source>
        <dbReference type="ARBA" id="ARBA00093774"/>
    </source>
</evidence>
<feature type="chain" id="PRO_5039563361" description="Low molecular weight antigen MTB12-like C-terminal domain-containing protein" evidence="4">
    <location>
        <begin position="25"/>
        <end position="180"/>
    </location>
</feature>
<gene>
    <name evidence="6" type="ORF">HGA13_05385</name>
</gene>
<dbReference type="InterPro" id="IPR058644">
    <property type="entry name" value="Mtb12-like_C"/>
</dbReference>
<comment type="caution">
    <text evidence="6">The sequence shown here is derived from an EMBL/GenBank/DDBJ whole genome shotgun (WGS) entry which is preliminary data.</text>
</comment>
<feature type="region of interest" description="Disordered" evidence="3">
    <location>
        <begin position="32"/>
        <end position="68"/>
    </location>
</feature>
<organism evidence="6 7">
    <name type="scientific">Nocardia speluncae</name>
    <dbReference type="NCBI Taxonomy" id="419477"/>
    <lineage>
        <taxon>Bacteria</taxon>
        <taxon>Bacillati</taxon>
        <taxon>Actinomycetota</taxon>
        <taxon>Actinomycetes</taxon>
        <taxon>Mycobacteriales</taxon>
        <taxon>Nocardiaceae</taxon>
        <taxon>Nocardia</taxon>
    </lineage>
</organism>
<keyword evidence="1 4" id="KW-0732">Signal</keyword>
<feature type="compositionally biased region" description="Low complexity" evidence="3">
    <location>
        <begin position="32"/>
        <end position="51"/>
    </location>
</feature>
<dbReference type="EMBL" id="JAAXOO010000001">
    <property type="protein sequence ID" value="NKY32510.1"/>
    <property type="molecule type" value="Genomic_DNA"/>
</dbReference>
<evidence type="ECO:0000256" key="3">
    <source>
        <dbReference type="SAM" id="MobiDB-lite"/>
    </source>
</evidence>
<feature type="domain" description="Low molecular weight antigen MTB12-like C-terminal" evidence="5">
    <location>
        <begin position="66"/>
        <end position="177"/>
    </location>
</feature>
<proteinExistence type="inferred from homology"/>
<name>A0A846XCL5_9NOCA</name>
<sequence>MHLPARTLRLVHVAVATAAAGALALGSTACGSDDGTGTTAPPSGAATTSASAHDDSGDHEHGDSADAPTAQSLQSILEQITNPDVTVDEKVNLIVDGENRRGQLEQLNAALQTYRGLSYTVADITVDDDTATGQTTITSPRGGSAPPAPVTWEEEDGTWKLSDDGACLLLGFAQIPCAPA</sequence>
<keyword evidence="7" id="KW-1185">Reference proteome</keyword>
<dbReference type="Pfam" id="PF26580">
    <property type="entry name" value="Mtb12_C"/>
    <property type="match status" value="1"/>
</dbReference>
<feature type="signal peptide" evidence="4">
    <location>
        <begin position="1"/>
        <end position="24"/>
    </location>
</feature>
<protein>
    <recommendedName>
        <fullName evidence="5">Low molecular weight antigen MTB12-like C-terminal domain-containing protein</fullName>
    </recommendedName>
</protein>
<evidence type="ECO:0000313" key="7">
    <source>
        <dbReference type="Proteomes" id="UP000565715"/>
    </source>
</evidence>
<reference evidence="6 7" key="1">
    <citation type="submission" date="2020-04" db="EMBL/GenBank/DDBJ databases">
        <title>MicrobeNet Type strains.</title>
        <authorList>
            <person name="Nicholson A.C."/>
        </authorList>
    </citation>
    <scope>NUCLEOTIDE SEQUENCE [LARGE SCALE GENOMIC DNA]</scope>
    <source>
        <strain evidence="6 7">DSM 45078</strain>
    </source>
</reference>